<evidence type="ECO:0000256" key="1">
    <source>
        <dbReference type="ARBA" id="ARBA00006484"/>
    </source>
</evidence>
<dbReference type="PATRIC" id="fig|307121.4.peg.487"/>
<dbReference type="STRING" id="307121.GA0070620_0476"/>
<protein>
    <submittedName>
        <fullName evidence="4">NAD(P)-dependent dehydrogenase, short-chain alcohol dehydrogenase family</fullName>
    </submittedName>
</protein>
<evidence type="ECO:0000256" key="2">
    <source>
        <dbReference type="ARBA" id="ARBA00023002"/>
    </source>
</evidence>
<evidence type="ECO:0000313" key="4">
    <source>
        <dbReference type="EMBL" id="SBV25008.1"/>
    </source>
</evidence>
<organism evidence="4 5">
    <name type="scientific">Micromonospora krabiensis</name>
    <dbReference type="NCBI Taxonomy" id="307121"/>
    <lineage>
        <taxon>Bacteria</taxon>
        <taxon>Bacillati</taxon>
        <taxon>Actinomycetota</taxon>
        <taxon>Actinomycetes</taxon>
        <taxon>Micromonosporales</taxon>
        <taxon>Micromonosporaceae</taxon>
        <taxon>Micromonospora</taxon>
    </lineage>
</organism>
<keyword evidence="2" id="KW-0560">Oxidoreductase</keyword>
<evidence type="ECO:0000313" key="5">
    <source>
        <dbReference type="Proteomes" id="UP000199393"/>
    </source>
</evidence>
<feature type="domain" description="Ketoreductase" evidence="3">
    <location>
        <begin position="8"/>
        <end position="189"/>
    </location>
</feature>
<dbReference type="SMART" id="SM00822">
    <property type="entry name" value="PKS_KR"/>
    <property type="match status" value="1"/>
</dbReference>
<dbReference type="PRINTS" id="PR00080">
    <property type="entry name" value="SDRFAMILY"/>
</dbReference>
<comment type="similarity">
    <text evidence="1">Belongs to the short-chain dehydrogenases/reductases (SDR) family.</text>
</comment>
<dbReference type="PRINTS" id="PR00081">
    <property type="entry name" value="GDHRDH"/>
</dbReference>
<dbReference type="Proteomes" id="UP000199393">
    <property type="component" value="Chromosome I"/>
</dbReference>
<accession>A0A1C3MXG3</accession>
<dbReference type="InterPro" id="IPR002347">
    <property type="entry name" value="SDR_fam"/>
</dbReference>
<proteinExistence type="inferred from homology"/>
<dbReference type="PANTHER" id="PTHR24321:SF11">
    <property type="entry name" value="BLR0893 PROTEIN"/>
    <property type="match status" value="1"/>
</dbReference>
<dbReference type="Gene3D" id="3.40.50.720">
    <property type="entry name" value="NAD(P)-binding Rossmann-like Domain"/>
    <property type="match status" value="1"/>
</dbReference>
<name>A0A1C3MXG3_9ACTN</name>
<dbReference type="AlphaFoldDB" id="A0A1C3MXG3"/>
<dbReference type="PROSITE" id="PS00061">
    <property type="entry name" value="ADH_SHORT"/>
    <property type="match status" value="1"/>
</dbReference>
<dbReference type="EMBL" id="LT598496">
    <property type="protein sequence ID" value="SBV25008.1"/>
    <property type="molecule type" value="Genomic_DNA"/>
</dbReference>
<dbReference type="CDD" id="cd05233">
    <property type="entry name" value="SDR_c"/>
    <property type="match status" value="1"/>
</dbReference>
<gene>
    <name evidence="4" type="ORF">GA0070620_0476</name>
</gene>
<dbReference type="InterPro" id="IPR020904">
    <property type="entry name" value="Sc_DH/Rdtase_CS"/>
</dbReference>
<dbReference type="PANTHER" id="PTHR24321">
    <property type="entry name" value="DEHYDROGENASES, SHORT CHAIN"/>
    <property type="match status" value="1"/>
</dbReference>
<reference evidence="5" key="1">
    <citation type="submission" date="2016-06" db="EMBL/GenBank/DDBJ databases">
        <authorList>
            <person name="Varghese N."/>
        </authorList>
    </citation>
    <scope>NUCLEOTIDE SEQUENCE [LARGE SCALE GENOMIC DNA]</scope>
    <source>
        <strain evidence="5">DSM 45344</strain>
    </source>
</reference>
<dbReference type="GO" id="GO:0016491">
    <property type="term" value="F:oxidoreductase activity"/>
    <property type="evidence" value="ECO:0007669"/>
    <property type="project" value="UniProtKB-KW"/>
</dbReference>
<dbReference type="InterPro" id="IPR036291">
    <property type="entry name" value="NAD(P)-bd_dom_sf"/>
</dbReference>
<sequence length="254" mass="25673">MSMRFTDKVILVTGATSGMGRAVAERVSAEGAKVVLAARGKEAGDAFVAELRAAGREAIFVPTDVTVGSEVEQLVRQAVDRYGRLDGAFNNVGAATATGPITDVDDDAWAAELALNLNSVFFGLKYQIPALQASGGGSIVNNASNVSVTGAAGMAAYSAAKHGVVGLTRSAALDVAATGVRINALVTGGVDTPLLRGALGPDPEEAIRGFGAMHPVGRIGQPEEIAAFAAFLLSDETRFITGAALATDGGLTAA</sequence>
<keyword evidence="5" id="KW-1185">Reference proteome</keyword>
<dbReference type="FunFam" id="3.40.50.720:FF:000084">
    <property type="entry name" value="Short-chain dehydrogenase reductase"/>
    <property type="match status" value="1"/>
</dbReference>
<dbReference type="Pfam" id="PF13561">
    <property type="entry name" value="adh_short_C2"/>
    <property type="match status" value="1"/>
</dbReference>
<dbReference type="InterPro" id="IPR057326">
    <property type="entry name" value="KR_dom"/>
</dbReference>
<evidence type="ECO:0000259" key="3">
    <source>
        <dbReference type="SMART" id="SM00822"/>
    </source>
</evidence>
<dbReference type="OrthoDB" id="517007at2"/>
<dbReference type="SUPFAM" id="SSF51735">
    <property type="entry name" value="NAD(P)-binding Rossmann-fold domains"/>
    <property type="match status" value="1"/>
</dbReference>